<evidence type="ECO:0000256" key="3">
    <source>
        <dbReference type="ARBA" id="ARBA00008061"/>
    </source>
</evidence>
<evidence type="ECO:0000256" key="11">
    <source>
        <dbReference type="NCBIfam" id="TIGR02402"/>
    </source>
</evidence>
<keyword evidence="7" id="KW-0378">Hydrolase</keyword>
<dbReference type="InterPro" id="IPR014756">
    <property type="entry name" value="Ig_E-set"/>
</dbReference>
<evidence type="ECO:0000313" key="14">
    <source>
        <dbReference type="Proteomes" id="UP000675920"/>
    </source>
</evidence>
<evidence type="ECO:0000256" key="6">
    <source>
        <dbReference type="ARBA" id="ARBA00022490"/>
    </source>
</evidence>
<comment type="similarity">
    <text evidence="3">Belongs to the glycosyl hydrolase 13 family.</text>
</comment>
<keyword evidence="8" id="KW-0119">Carbohydrate metabolism</keyword>
<dbReference type="InterPro" id="IPR022567">
    <property type="entry name" value="DUF3459"/>
</dbReference>
<feature type="compositionally biased region" description="Low complexity" evidence="12">
    <location>
        <begin position="672"/>
        <end position="687"/>
    </location>
</feature>
<proteinExistence type="inferred from homology"/>
<evidence type="ECO:0000256" key="8">
    <source>
        <dbReference type="ARBA" id="ARBA00023277"/>
    </source>
</evidence>
<dbReference type="SUPFAM" id="SSF51445">
    <property type="entry name" value="(Trans)glycosidases"/>
    <property type="match status" value="1"/>
</dbReference>
<evidence type="ECO:0000256" key="12">
    <source>
        <dbReference type="SAM" id="MobiDB-lite"/>
    </source>
</evidence>
<protein>
    <recommendedName>
        <fullName evidence="5 11">Malto-oligosyltrehalose trehalohydrolase</fullName>
        <ecNumber evidence="4 11">3.2.1.141</ecNumber>
    </recommendedName>
</protein>
<dbReference type="EC" id="3.2.1.141" evidence="4 11"/>
<feature type="region of interest" description="Disordered" evidence="12">
    <location>
        <begin position="659"/>
        <end position="687"/>
    </location>
</feature>
<dbReference type="CDD" id="cd02853">
    <property type="entry name" value="E_set_MTHase_like_N"/>
    <property type="match status" value="1"/>
</dbReference>
<dbReference type="PANTHER" id="PTHR43651">
    <property type="entry name" value="1,4-ALPHA-GLUCAN-BRANCHING ENZYME"/>
    <property type="match status" value="1"/>
</dbReference>
<keyword evidence="9" id="KW-0326">Glycosidase</keyword>
<dbReference type="InterPro" id="IPR013783">
    <property type="entry name" value="Ig-like_fold"/>
</dbReference>
<sequence length="687" mass="72911">MTPHRPPAPGAGDPPPGPAPSPADAASPAPEPPTPAEARVIAEIERAVEPAWGARTDGGATGFRLWAPACTRVDLCIDGRPPEPMTRDERGVFSVTVTGGAGMRYRFRLGDGLQPGLLVPDPASRAQAGDVHDASLVVAPDFDWRHPDWPGRPWHEAVIYEVHAGLCGGFAGVADRLPELAALGFTCIELMPVADFAGPWNWGYDGVLPFAPDAAYGSPADLKALIDAAHGLGLMVMLDVVCNHFGPDGNYLGAYAPDFFRDDLQTPWGGAIDFRRPEVRGFFSACVLQWLVEYRVDGIRFDAVHAIPEADWLDEMAAAAREAVEVATPGRQVHLVIENERNEAAPLERDFDAQWCDDLHHAIHCILTGEREGYYEDFADRPAEHLARGLAEGFIYQGEPSAHAGGAPRGTPGGHLPTTAFVFALQNHDQIGNRAFGDRLVTLCEPAALRAAIGLQLLAPFIPLVFMGEEMGTRTPFLFFTSFAAPELATAVREGRRREFARFAAFADPARRERIPDPNAKSTFEASVPEAPDDADDWRAFYRELLALRAAEIAPRIPGARSAGAEVLSPDATVARWRLGDGRLLTIACNLGAEPLAVAIPAGGLLWRGGARAEASADLAFDGLPGHTTLVWLDGDATAARVTLGAEADLAEAAATDPVNADATGQGGAGGALAARAADDGTAPAAP</sequence>
<dbReference type="UniPathway" id="UPA00299"/>
<organism evidence="14 15">
    <name type="scientific">Derxia gummosa DSM 723</name>
    <dbReference type="NCBI Taxonomy" id="1121388"/>
    <lineage>
        <taxon>Bacteria</taxon>
        <taxon>Pseudomonadati</taxon>
        <taxon>Pseudomonadota</taxon>
        <taxon>Betaproteobacteria</taxon>
        <taxon>Burkholderiales</taxon>
        <taxon>Alcaligenaceae</taxon>
        <taxon>Derxia</taxon>
    </lineage>
</organism>
<evidence type="ECO:0000256" key="10">
    <source>
        <dbReference type="ARBA" id="ARBA00034013"/>
    </source>
</evidence>
<dbReference type="Pfam" id="PF02922">
    <property type="entry name" value="CBM_48"/>
    <property type="match status" value="1"/>
</dbReference>
<keyword evidence="6" id="KW-0963">Cytoplasm</keyword>
<evidence type="ECO:0000313" key="15">
    <source>
        <dbReference type="RefSeq" id="WP_084544752.1"/>
    </source>
</evidence>
<dbReference type="Gene3D" id="3.20.20.80">
    <property type="entry name" value="Glycosidases"/>
    <property type="match status" value="1"/>
</dbReference>
<accession>A0A8B6XB39</accession>
<dbReference type="InterPro" id="IPR012768">
    <property type="entry name" value="Trehalose_TreZ"/>
</dbReference>
<dbReference type="Pfam" id="PF00128">
    <property type="entry name" value="Alpha-amylase"/>
    <property type="match status" value="1"/>
</dbReference>
<gene>
    <name evidence="15" type="primary">treZ</name>
</gene>
<dbReference type="Pfam" id="PF11941">
    <property type="entry name" value="DUF3459"/>
    <property type="match status" value="1"/>
</dbReference>
<dbReference type="GO" id="GO:0005992">
    <property type="term" value="P:trehalose biosynthetic process"/>
    <property type="evidence" value="ECO:0007669"/>
    <property type="project" value="UniProtKB-UniRule"/>
</dbReference>
<dbReference type="NCBIfam" id="TIGR02402">
    <property type="entry name" value="trehalose_TreZ"/>
    <property type="match status" value="1"/>
</dbReference>
<feature type="domain" description="Glycosyl hydrolase family 13 catalytic" evidence="13">
    <location>
        <begin position="169"/>
        <end position="496"/>
    </location>
</feature>
<evidence type="ECO:0000259" key="13">
    <source>
        <dbReference type="SMART" id="SM00642"/>
    </source>
</evidence>
<comment type="pathway">
    <text evidence="2">Glycan biosynthesis; trehalose biosynthesis.</text>
</comment>
<dbReference type="PANTHER" id="PTHR43651:SF11">
    <property type="entry name" value="MALTO-OLIGOSYLTREHALOSE TREHALOHYDROLASE"/>
    <property type="match status" value="1"/>
</dbReference>
<dbReference type="Proteomes" id="UP000675920">
    <property type="component" value="Unplaced"/>
</dbReference>
<dbReference type="RefSeq" id="WP_084544752.1">
    <property type="nucleotide sequence ID" value="NZ_AXWS01000007.1"/>
</dbReference>
<dbReference type="OrthoDB" id="9800174at2"/>
<dbReference type="InterPro" id="IPR006047">
    <property type="entry name" value="GH13_cat_dom"/>
</dbReference>
<comment type="catalytic activity">
    <reaction evidence="10">
        <text>hydrolysis of (1-&gt;4)-alpha-D-glucosidic linkage in 4-alpha-D-[(1-&gt;4)-alpha-D-glucanosyl]n trehalose to yield trehalose and (1-&gt;4)-alpha-D-glucan.</text>
        <dbReference type="EC" id="3.2.1.141"/>
    </reaction>
</comment>
<dbReference type="Gene3D" id="1.10.10.760">
    <property type="entry name" value="E-set domains of sugar-utilizing enzymes"/>
    <property type="match status" value="1"/>
</dbReference>
<dbReference type="SUPFAM" id="SSF81296">
    <property type="entry name" value="E set domains"/>
    <property type="match status" value="1"/>
</dbReference>
<comment type="subcellular location">
    <subcellularLocation>
        <location evidence="1">Cytoplasm</location>
    </subcellularLocation>
</comment>
<dbReference type="InterPro" id="IPR044901">
    <property type="entry name" value="Trehalose_TreZ_E-set_sf"/>
</dbReference>
<evidence type="ECO:0000256" key="7">
    <source>
        <dbReference type="ARBA" id="ARBA00022801"/>
    </source>
</evidence>
<dbReference type="InterPro" id="IPR004193">
    <property type="entry name" value="Glyco_hydro_13_N"/>
</dbReference>
<dbReference type="GO" id="GO:0005737">
    <property type="term" value="C:cytoplasm"/>
    <property type="evidence" value="ECO:0007669"/>
    <property type="project" value="UniProtKB-SubCell"/>
</dbReference>
<evidence type="ECO:0000256" key="9">
    <source>
        <dbReference type="ARBA" id="ARBA00023295"/>
    </source>
</evidence>
<evidence type="ECO:0000256" key="2">
    <source>
        <dbReference type="ARBA" id="ARBA00005199"/>
    </source>
</evidence>
<name>A0A8B6XB39_9BURK</name>
<feature type="compositionally biased region" description="Pro residues" evidence="12">
    <location>
        <begin position="1"/>
        <end position="21"/>
    </location>
</feature>
<dbReference type="GO" id="GO:0033942">
    <property type="term" value="F:4-alpha-D-(1-&gt;4)-alpha-D-glucanotrehalose trehalohydrolase activity"/>
    <property type="evidence" value="ECO:0007669"/>
    <property type="project" value="UniProtKB-EC"/>
</dbReference>
<dbReference type="Gene3D" id="2.60.40.10">
    <property type="entry name" value="Immunoglobulins"/>
    <property type="match status" value="1"/>
</dbReference>
<evidence type="ECO:0000256" key="1">
    <source>
        <dbReference type="ARBA" id="ARBA00004496"/>
    </source>
</evidence>
<keyword evidence="14" id="KW-1185">Reference proteome</keyword>
<evidence type="ECO:0000256" key="5">
    <source>
        <dbReference type="ARBA" id="ARBA00015938"/>
    </source>
</evidence>
<dbReference type="AlphaFoldDB" id="A0A8B6XB39"/>
<evidence type="ECO:0000256" key="4">
    <source>
        <dbReference type="ARBA" id="ARBA00012268"/>
    </source>
</evidence>
<dbReference type="CDD" id="cd11325">
    <property type="entry name" value="AmyAc_GTHase"/>
    <property type="match status" value="1"/>
</dbReference>
<reference evidence="15" key="1">
    <citation type="journal article" date="2000" name="J. Mol. Biol.">
        <title>Crystal structure of glycosyltrehalose trehalohydrolase from the hyperthermophilic archaeum Sulfolobus solfataricus.</title>
        <authorList>
            <person name="Feese M.D."/>
            <person name="Kato Y."/>
            <person name="Tamada T."/>
            <person name="Kato M."/>
            <person name="Komeda T."/>
            <person name="Miura Y."/>
            <person name="Hirose M."/>
            <person name="Hondo K."/>
            <person name="Kobayashi K."/>
            <person name="Kuroki R."/>
        </authorList>
    </citation>
    <scope>NUCLEOTIDE SEQUENCE</scope>
</reference>
<dbReference type="InterPro" id="IPR017853">
    <property type="entry name" value="GH"/>
</dbReference>
<dbReference type="SMART" id="SM00642">
    <property type="entry name" value="Aamy"/>
    <property type="match status" value="1"/>
</dbReference>
<reference evidence="15" key="2">
    <citation type="submission" date="2025-08" db="UniProtKB">
        <authorList>
            <consortium name="RefSeq"/>
        </authorList>
    </citation>
    <scope>IDENTIFICATION</scope>
</reference>
<feature type="region of interest" description="Disordered" evidence="12">
    <location>
        <begin position="1"/>
        <end position="35"/>
    </location>
</feature>